<dbReference type="Pfam" id="PF00134">
    <property type="entry name" value="Cyclin_N"/>
    <property type="match status" value="1"/>
</dbReference>
<organism evidence="7 8">
    <name type="scientific">Genlisea aurea</name>
    <dbReference type="NCBI Taxonomy" id="192259"/>
    <lineage>
        <taxon>Eukaryota</taxon>
        <taxon>Viridiplantae</taxon>
        <taxon>Streptophyta</taxon>
        <taxon>Embryophyta</taxon>
        <taxon>Tracheophyta</taxon>
        <taxon>Spermatophyta</taxon>
        <taxon>Magnoliopsida</taxon>
        <taxon>eudicotyledons</taxon>
        <taxon>Gunneridae</taxon>
        <taxon>Pentapetalae</taxon>
        <taxon>asterids</taxon>
        <taxon>lamiids</taxon>
        <taxon>Lamiales</taxon>
        <taxon>Lentibulariaceae</taxon>
        <taxon>Genlisea</taxon>
    </lineage>
</organism>
<keyword evidence="4" id="KW-0131">Cell cycle</keyword>
<gene>
    <name evidence="7" type="ORF">M569_10624</name>
</gene>
<feature type="domain" description="Cyclin-like" evidence="6">
    <location>
        <begin position="4"/>
        <end position="84"/>
    </location>
</feature>
<dbReference type="FunFam" id="1.10.472.10:FF:000060">
    <property type="entry name" value="D6-type cyclin"/>
    <property type="match status" value="1"/>
</dbReference>
<evidence type="ECO:0000313" key="8">
    <source>
        <dbReference type="Proteomes" id="UP000015453"/>
    </source>
</evidence>
<dbReference type="OrthoDB" id="5590282at2759"/>
<keyword evidence="3 5" id="KW-0195">Cyclin</keyword>
<comment type="caution">
    <text evidence="7">The sequence shown here is derived from an EMBL/GenBank/DDBJ whole genome shotgun (WGS) entry which is preliminary data.</text>
</comment>
<dbReference type="Proteomes" id="UP000015453">
    <property type="component" value="Unassembled WGS sequence"/>
</dbReference>
<evidence type="ECO:0000256" key="1">
    <source>
        <dbReference type="ARBA" id="ARBA00009065"/>
    </source>
</evidence>
<name>S8DW43_9LAMI</name>
<dbReference type="CDD" id="cd20543">
    <property type="entry name" value="CYCLIN_AtCycD-like_rpt1"/>
    <property type="match status" value="1"/>
</dbReference>
<feature type="non-terminal residue" evidence="7">
    <location>
        <position position="165"/>
    </location>
</feature>
<proteinExistence type="inferred from homology"/>
<dbReference type="InterPro" id="IPR006671">
    <property type="entry name" value="Cyclin_N"/>
</dbReference>
<dbReference type="AlphaFoldDB" id="S8DW43"/>
<sequence length="165" mass="18295">ACGYHRFGEMCFCSAVNYLDRFLSLYDLPVGKTWTARLVAVACLLLAAKMEEVNVPNAIDLQVPASRFLFESRTIQRMEILILNSLKWNVKPYTPLNFVEYFLRKLTSGGGGGGGTSPPPPEPWMIGRSIQIVSTAIKGIDFLEFRPSEIAASVAVYIISGEMQQ</sequence>
<evidence type="ECO:0000313" key="7">
    <source>
        <dbReference type="EMBL" id="EPS64157.1"/>
    </source>
</evidence>
<dbReference type="InterPro" id="IPR013763">
    <property type="entry name" value="Cyclin-like_dom"/>
</dbReference>
<evidence type="ECO:0000259" key="6">
    <source>
        <dbReference type="SMART" id="SM00385"/>
    </source>
</evidence>
<evidence type="ECO:0000256" key="3">
    <source>
        <dbReference type="ARBA" id="ARBA00023127"/>
    </source>
</evidence>
<protein>
    <recommendedName>
        <fullName evidence="6">Cyclin-like domain-containing protein</fullName>
    </recommendedName>
</protein>
<dbReference type="GO" id="GO:0051301">
    <property type="term" value="P:cell division"/>
    <property type="evidence" value="ECO:0007669"/>
    <property type="project" value="UniProtKB-KW"/>
</dbReference>
<keyword evidence="8" id="KW-1185">Reference proteome</keyword>
<evidence type="ECO:0000256" key="2">
    <source>
        <dbReference type="ARBA" id="ARBA00022618"/>
    </source>
</evidence>
<dbReference type="EMBL" id="AUSU01005009">
    <property type="protein sequence ID" value="EPS64157.1"/>
    <property type="molecule type" value="Genomic_DNA"/>
</dbReference>
<dbReference type="InterPro" id="IPR039361">
    <property type="entry name" value="Cyclin"/>
</dbReference>
<evidence type="ECO:0000256" key="5">
    <source>
        <dbReference type="RuleBase" id="RU000383"/>
    </source>
</evidence>
<dbReference type="PANTHER" id="PTHR10177">
    <property type="entry name" value="CYCLINS"/>
    <property type="match status" value="1"/>
</dbReference>
<keyword evidence="2" id="KW-0132">Cell division</keyword>
<reference evidence="7 8" key="1">
    <citation type="journal article" date="2013" name="BMC Genomics">
        <title>The miniature genome of a carnivorous plant Genlisea aurea contains a low number of genes and short non-coding sequences.</title>
        <authorList>
            <person name="Leushkin E.V."/>
            <person name="Sutormin R.A."/>
            <person name="Nabieva E.R."/>
            <person name="Penin A.A."/>
            <person name="Kondrashov A.S."/>
            <person name="Logacheva M.D."/>
        </authorList>
    </citation>
    <scope>NUCLEOTIDE SEQUENCE [LARGE SCALE GENOMIC DNA]</scope>
</reference>
<comment type="similarity">
    <text evidence="1">Belongs to the cyclin family. Cyclin D subfamily.</text>
</comment>
<dbReference type="SMART" id="SM00385">
    <property type="entry name" value="CYCLIN"/>
    <property type="match status" value="1"/>
</dbReference>
<evidence type="ECO:0000256" key="4">
    <source>
        <dbReference type="ARBA" id="ARBA00023306"/>
    </source>
</evidence>
<accession>S8DW43</accession>
<feature type="non-terminal residue" evidence="7">
    <location>
        <position position="1"/>
    </location>
</feature>
<dbReference type="Gene3D" id="1.10.472.10">
    <property type="entry name" value="Cyclin-like"/>
    <property type="match status" value="2"/>
</dbReference>
<dbReference type="SUPFAM" id="SSF47954">
    <property type="entry name" value="Cyclin-like"/>
    <property type="match status" value="1"/>
</dbReference>
<dbReference type="InterPro" id="IPR036915">
    <property type="entry name" value="Cyclin-like_sf"/>
</dbReference>